<dbReference type="Gene3D" id="3.90.950.20">
    <property type="entry name" value="CinA-like"/>
    <property type="match status" value="1"/>
</dbReference>
<dbReference type="RefSeq" id="WP_156609161.1">
    <property type="nucleotide sequence ID" value="NZ_WPCU01000005.1"/>
</dbReference>
<feature type="domain" description="CinA C-terminal" evidence="1">
    <location>
        <begin position="4"/>
        <end position="153"/>
    </location>
</feature>
<dbReference type="Pfam" id="PF02464">
    <property type="entry name" value="CinA"/>
    <property type="match status" value="1"/>
</dbReference>
<dbReference type="GO" id="GO:0016787">
    <property type="term" value="F:hydrolase activity"/>
    <property type="evidence" value="ECO:0007669"/>
    <property type="project" value="UniProtKB-KW"/>
</dbReference>
<evidence type="ECO:0000313" key="2">
    <source>
        <dbReference type="EMBL" id="MVA75656.1"/>
    </source>
</evidence>
<protein>
    <submittedName>
        <fullName evidence="2">Nicotinamide-nucleotide amidohydrolase family protein</fullName>
    </submittedName>
</protein>
<proteinExistence type="predicted"/>
<dbReference type="AlphaFoldDB" id="A0A6A9URW7"/>
<dbReference type="NCBIfam" id="TIGR00199">
    <property type="entry name" value="PncC_domain"/>
    <property type="match status" value="1"/>
</dbReference>
<organism evidence="2 3">
    <name type="scientific">Auraticoccus cholistanensis</name>
    <dbReference type="NCBI Taxonomy" id="2656650"/>
    <lineage>
        <taxon>Bacteria</taxon>
        <taxon>Bacillati</taxon>
        <taxon>Actinomycetota</taxon>
        <taxon>Actinomycetes</taxon>
        <taxon>Propionibacteriales</taxon>
        <taxon>Propionibacteriaceae</taxon>
        <taxon>Auraticoccus</taxon>
    </lineage>
</organism>
<dbReference type="InterPro" id="IPR008136">
    <property type="entry name" value="CinA_C"/>
</dbReference>
<dbReference type="Proteomes" id="UP000435304">
    <property type="component" value="Unassembled WGS sequence"/>
</dbReference>
<evidence type="ECO:0000259" key="1">
    <source>
        <dbReference type="Pfam" id="PF02464"/>
    </source>
</evidence>
<dbReference type="InterPro" id="IPR036653">
    <property type="entry name" value="CinA-like_C"/>
</dbReference>
<accession>A0A6A9URW7</accession>
<dbReference type="EMBL" id="WPCU01000005">
    <property type="protein sequence ID" value="MVA75656.1"/>
    <property type="molecule type" value="Genomic_DNA"/>
</dbReference>
<gene>
    <name evidence="2" type="ORF">GC722_06405</name>
</gene>
<keyword evidence="2" id="KW-0378">Hydrolase</keyword>
<keyword evidence="3" id="KW-1185">Reference proteome</keyword>
<dbReference type="SUPFAM" id="SSF142433">
    <property type="entry name" value="CinA-like"/>
    <property type="match status" value="1"/>
</dbReference>
<comment type="caution">
    <text evidence="2">The sequence shown here is derived from an EMBL/GenBank/DDBJ whole genome shotgun (WGS) entry which is preliminary data.</text>
</comment>
<evidence type="ECO:0000313" key="3">
    <source>
        <dbReference type="Proteomes" id="UP000435304"/>
    </source>
</evidence>
<reference evidence="2 3" key="1">
    <citation type="submission" date="2019-12" db="EMBL/GenBank/DDBJ databases">
        <title>Auraticoccus cholistani sp. nov., an actinomycete isolated from soil of Cholistan desert.</title>
        <authorList>
            <person name="Cheema M.T."/>
        </authorList>
    </citation>
    <scope>NUCLEOTIDE SEQUENCE [LARGE SCALE GENOMIC DNA]</scope>
    <source>
        <strain evidence="2 3">F435</strain>
    </source>
</reference>
<name>A0A6A9URW7_9ACTN</name>
<sequence length="176" mass="17337">MSRPVAAELVAELTGRGLTLATAESLTAGLVAATVAEVPGASAVLRGGVVAYAGELKAELLGVPVDVLARHGAVSQQTAAALAAGARQRLRADLGLGTTGVAGPDPAEGHPPGHVWIAVATADRVETRLLDLPGGRQEVRAATVVEVCRLALQVLAAPADGAAPTGTGEHTPSAGG</sequence>